<comment type="caution">
    <text evidence="1">The sequence shown here is derived from an EMBL/GenBank/DDBJ whole genome shotgun (WGS) entry which is preliminary data.</text>
</comment>
<gene>
    <name evidence="1" type="ORF">SDC9_168982</name>
</gene>
<protein>
    <submittedName>
        <fullName evidence="1">Uncharacterized protein</fullName>
    </submittedName>
</protein>
<organism evidence="1">
    <name type="scientific">bioreactor metagenome</name>
    <dbReference type="NCBI Taxonomy" id="1076179"/>
    <lineage>
        <taxon>unclassified sequences</taxon>
        <taxon>metagenomes</taxon>
        <taxon>ecological metagenomes</taxon>
    </lineage>
</organism>
<sequence length="231" mass="27407">MRCTVSTCGTFAFKGECRTLPVAMTRRFWHIFRCRGAGHRCGRMAVKVFSINTGCDNFRLNDSRFYNWRCNNFLRRSNLFINWRCFHNFGNLFNHFWLGNNNLCRLFNNRRSHNVSHRFGFSGDFFCNGRIRCSDNLRLFLDRGRNNFRMRGFNLCGFNNGGLRLSYDNLWLHGFNWRRGIHNVFHGSCSNLRLYGDRCGLLLDHFLFALFFNLLILRTCDRVADPNFTGR</sequence>
<dbReference type="AlphaFoldDB" id="A0A645G6L7"/>
<evidence type="ECO:0000313" key="1">
    <source>
        <dbReference type="EMBL" id="MPN21602.1"/>
    </source>
</evidence>
<accession>A0A645G6L7</accession>
<dbReference type="EMBL" id="VSSQ01069614">
    <property type="protein sequence ID" value="MPN21602.1"/>
    <property type="molecule type" value="Genomic_DNA"/>
</dbReference>
<name>A0A645G6L7_9ZZZZ</name>
<reference evidence="1" key="1">
    <citation type="submission" date="2019-08" db="EMBL/GenBank/DDBJ databases">
        <authorList>
            <person name="Kucharzyk K."/>
            <person name="Murdoch R.W."/>
            <person name="Higgins S."/>
            <person name="Loffler F."/>
        </authorList>
    </citation>
    <scope>NUCLEOTIDE SEQUENCE</scope>
</reference>
<proteinExistence type="predicted"/>